<accession>A0A1T4NWS2</accession>
<reference evidence="1 2" key="1">
    <citation type="submission" date="2017-02" db="EMBL/GenBank/DDBJ databases">
        <authorList>
            <person name="Peterson S.W."/>
        </authorList>
    </citation>
    <scope>NUCLEOTIDE SEQUENCE [LARGE SCALE GENOMIC DNA]</scope>
    <source>
        <strain evidence="1 2">DSM 15102</strain>
    </source>
</reference>
<dbReference type="AlphaFoldDB" id="A0A1T4NWS2"/>
<name>A0A1T4NWS2_9FIRM</name>
<keyword evidence="2" id="KW-1185">Reference proteome</keyword>
<evidence type="ECO:0000313" key="2">
    <source>
        <dbReference type="Proteomes" id="UP000196365"/>
    </source>
</evidence>
<organism evidence="1 2">
    <name type="scientific">Garciella nitratireducens DSM 15102</name>
    <dbReference type="NCBI Taxonomy" id="1121911"/>
    <lineage>
        <taxon>Bacteria</taxon>
        <taxon>Bacillati</taxon>
        <taxon>Bacillota</taxon>
        <taxon>Clostridia</taxon>
        <taxon>Eubacteriales</taxon>
        <taxon>Eubacteriaceae</taxon>
        <taxon>Garciella</taxon>
    </lineage>
</organism>
<sequence length="54" mass="6474">MKNKEIKIEIAPYDTSFVGKNLSYVLAEIVKLRLGEYNEKEQIYIYQKILHKNR</sequence>
<evidence type="ECO:0000313" key="1">
    <source>
        <dbReference type="EMBL" id="SJZ83655.1"/>
    </source>
</evidence>
<dbReference type="EMBL" id="FUWV01000013">
    <property type="protein sequence ID" value="SJZ83655.1"/>
    <property type="molecule type" value="Genomic_DNA"/>
</dbReference>
<protein>
    <submittedName>
        <fullName evidence="1">Uncharacterized protein</fullName>
    </submittedName>
</protein>
<dbReference type="Proteomes" id="UP000196365">
    <property type="component" value="Unassembled WGS sequence"/>
</dbReference>
<dbReference type="RefSeq" id="WP_159454700.1">
    <property type="nucleotide sequence ID" value="NZ_FUWV01000013.1"/>
</dbReference>
<gene>
    <name evidence="1" type="ORF">SAMN02745973_01835</name>
</gene>
<proteinExistence type="predicted"/>